<organism evidence="1 2">
    <name type="scientific">Cetraspora pellucida</name>
    <dbReference type="NCBI Taxonomy" id="1433469"/>
    <lineage>
        <taxon>Eukaryota</taxon>
        <taxon>Fungi</taxon>
        <taxon>Fungi incertae sedis</taxon>
        <taxon>Mucoromycota</taxon>
        <taxon>Glomeromycotina</taxon>
        <taxon>Glomeromycetes</taxon>
        <taxon>Diversisporales</taxon>
        <taxon>Gigasporaceae</taxon>
        <taxon>Cetraspora</taxon>
    </lineage>
</organism>
<keyword evidence="2" id="KW-1185">Reference proteome</keyword>
<dbReference type="Proteomes" id="UP000789366">
    <property type="component" value="Unassembled WGS sequence"/>
</dbReference>
<protein>
    <submittedName>
        <fullName evidence="1">7037_t:CDS:1</fullName>
    </submittedName>
</protein>
<proteinExistence type="predicted"/>
<dbReference type="EMBL" id="CAJVPW010000664">
    <property type="protein sequence ID" value="CAG8461764.1"/>
    <property type="molecule type" value="Genomic_DNA"/>
</dbReference>
<sequence>NLIVEKKKKKEIIVKNLTEFLRKKHTELTELTELTDSNSEKKLNNQ</sequence>
<comment type="caution">
    <text evidence="1">The sequence shown here is derived from an EMBL/GenBank/DDBJ whole genome shotgun (WGS) entry which is preliminary data.</text>
</comment>
<feature type="non-terminal residue" evidence="1">
    <location>
        <position position="1"/>
    </location>
</feature>
<name>A0ACA9KAM8_9GLOM</name>
<reference evidence="1" key="1">
    <citation type="submission" date="2021-06" db="EMBL/GenBank/DDBJ databases">
        <authorList>
            <person name="Kallberg Y."/>
            <person name="Tangrot J."/>
            <person name="Rosling A."/>
        </authorList>
    </citation>
    <scope>NUCLEOTIDE SEQUENCE</scope>
    <source>
        <strain evidence="1">28 12/20/2015</strain>
    </source>
</reference>
<gene>
    <name evidence="1" type="ORF">SPELUC_LOCUS1291</name>
</gene>
<evidence type="ECO:0000313" key="2">
    <source>
        <dbReference type="Proteomes" id="UP000789366"/>
    </source>
</evidence>
<evidence type="ECO:0000313" key="1">
    <source>
        <dbReference type="EMBL" id="CAG8461764.1"/>
    </source>
</evidence>
<accession>A0ACA9KAM8</accession>